<keyword evidence="2" id="KW-1185">Reference proteome</keyword>
<accession>A0AAU9M6M3</accession>
<dbReference type="EMBL" id="CAKMRJ010001112">
    <property type="protein sequence ID" value="CAH1422380.1"/>
    <property type="molecule type" value="Genomic_DNA"/>
</dbReference>
<dbReference type="Proteomes" id="UP001157418">
    <property type="component" value="Unassembled WGS sequence"/>
</dbReference>
<organism evidence="1 2">
    <name type="scientific">Lactuca virosa</name>
    <dbReference type="NCBI Taxonomy" id="75947"/>
    <lineage>
        <taxon>Eukaryota</taxon>
        <taxon>Viridiplantae</taxon>
        <taxon>Streptophyta</taxon>
        <taxon>Embryophyta</taxon>
        <taxon>Tracheophyta</taxon>
        <taxon>Spermatophyta</taxon>
        <taxon>Magnoliopsida</taxon>
        <taxon>eudicotyledons</taxon>
        <taxon>Gunneridae</taxon>
        <taxon>Pentapetalae</taxon>
        <taxon>asterids</taxon>
        <taxon>campanulids</taxon>
        <taxon>Asterales</taxon>
        <taxon>Asteraceae</taxon>
        <taxon>Cichorioideae</taxon>
        <taxon>Cichorieae</taxon>
        <taxon>Lactucinae</taxon>
        <taxon>Lactuca</taxon>
    </lineage>
</organism>
<evidence type="ECO:0000313" key="1">
    <source>
        <dbReference type="EMBL" id="CAH1422380.1"/>
    </source>
</evidence>
<name>A0AAU9M6M3_9ASTR</name>
<evidence type="ECO:0000313" key="2">
    <source>
        <dbReference type="Proteomes" id="UP001157418"/>
    </source>
</evidence>
<reference evidence="1 2" key="1">
    <citation type="submission" date="2022-01" db="EMBL/GenBank/DDBJ databases">
        <authorList>
            <person name="Xiong W."/>
            <person name="Schranz E."/>
        </authorList>
    </citation>
    <scope>NUCLEOTIDE SEQUENCE [LARGE SCALE GENOMIC DNA]</scope>
</reference>
<protein>
    <submittedName>
        <fullName evidence="1">Uncharacterized protein</fullName>
    </submittedName>
</protein>
<dbReference type="AlphaFoldDB" id="A0AAU9M6M3"/>
<comment type="caution">
    <text evidence="1">The sequence shown here is derived from an EMBL/GenBank/DDBJ whole genome shotgun (WGS) entry which is preliminary data.</text>
</comment>
<sequence>MGHYAEEWKIYDRLMRLESNISYDSMRKIIIASLEWWEEKIKGGDKEYAKFRDKNLKIYETYYEKLFRDSVAIGAHMNEPIDFEETNTNHHHTCCESDFKIRPDLLGERFKRFKEKGM</sequence>
<dbReference type="PANTHER" id="PTHR31704:SF37">
    <property type="entry name" value="HEAT SHOCK PROTEIN"/>
    <property type="match status" value="1"/>
</dbReference>
<dbReference type="PANTHER" id="PTHR31704">
    <property type="entry name" value="MYB/SANT-LIKE DNA-BINDING DOMAIN PROTEIN-RELATED"/>
    <property type="match status" value="1"/>
</dbReference>
<gene>
    <name evidence="1" type="ORF">LVIROSA_LOCUS9718</name>
</gene>
<proteinExistence type="predicted"/>